<proteinExistence type="predicted"/>
<evidence type="ECO:0000313" key="1">
    <source>
        <dbReference type="EMBL" id="EOB15589.1"/>
    </source>
</evidence>
<organism evidence="1 2">
    <name type="scientific">Nosema bombycis (strain CQ1 / CVCC 102059)</name>
    <name type="common">Microsporidian parasite</name>
    <name type="synonym">Pebrine of silkworm</name>
    <dbReference type="NCBI Taxonomy" id="578461"/>
    <lineage>
        <taxon>Eukaryota</taxon>
        <taxon>Fungi</taxon>
        <taxon>Fungi incertae sedis</taxon>
        <taxon>Microsporidia</taxon>
        <taxon>Nosematidae</taxon>
        <taxon>Nosema</taxon>
    </lineage>
</organism>
<evidence type="ECO:0000313" key="2">
    <source>
        <dbReference type="Proteomes" id="UP000016927"/>
    </source>
</evidence>
<dbReference type="HOGENOM" id="CLU_1409168_0_0_1"/>
<protein>
    <submittedName>
        <fullName evidence="1">Uncharacterized protein</fullName>
    </submittedName>
</protein>
<name>R0MC89_NOSB1</name>
<accession>R0MC89</accession>
<dbReference type="AlphaFoldDB" id="R0MC89"/>
<dbReference type="Proteomes" id="UP000016927">
    <property type="component" value="Unassembled WGS sequence"/>
</dbReference>
<keyword evidence="2" id="KW-1185">Reference proteome</keyword>
<dbReference type="VEuPathDB" id="MicrosporidiaDB:NBO_2g0080"/>
<reference evidence="1 2" key="1">
    <citation type="journal article" date="2013" name="BMC Genomics">
        <title>Comparative genomics of parasitic silkworm microsporidia reveal an association between genome expansion and host adaptation.</title>
        <authorList>
            <person name="Pan G."/>
            <person name="Xu J."/>
            <person name="Li T."/>
            <person name="Xia Q."/>
            <person name="Liu S.L."/>
            <person name="Zhang G."/>
            <person name="Li S."/>
            <person name="Li C."/>
            <person name="Liu H."/>
            <person name="Yang L."/>
            <person name="Liu T."/>
            <person name="Zhang X."/>
            <person name="Wu Z."/>
            <person name="Fan W."/>
            <person name="Dang X."/>
            <person name="Xiang H."/>
            <person name="Tao M."/>
            <person name="Li Y."/>
            <person name="Hu J."/>
            <person name="Li Z."/>
            <person name="Lin L."/>
            <person name="Luo J."/>
            <person name="Geng L."/>
            <person name="Wang L."/>
            <person name="Long M."/>
            <person name="Wan Y."/>
            <person name="He N."/>
            <person name="Zhang Z."/>
            <person name="Lu C."/>
            <person name="Keeling P.J."/>
            <person name="Wang J."/>
            <person name="Xiang Z."/>
            <person name="Zhou Z."/>
        </authorList>
    </citation>
    <scope>NUCLEOTIDE SEQUENCE [LARGE SCALE GENOMIC DNA]</scope>
    <source>
        <strain evidence="2">CQ1 / CVCC 102059</strain>
    </source>
</reference>
<dbReference type="EMBL" id="KB908910">
    <property type="protein sequence ID" value="EOB15589.1"/>
    <property type="molecule type" value="Genomic_DNA"/>
</dbReference>
<sequence>MYSVKSVAKEASKFLKELFLFDIPTKIEYISKLNLDSEKHLEILVHLSEFLMLNGVNSAQDKVIRTPAFDTDAMLRDTPLTVGYTDNMIQSRLEEQNVQKRDSQQSSIIPNVQLQDNLVLLDISQKDKLKLLGEFLIKEIEADYNDDALNNFLEKNKGYKSRLKFIGEFILSKNFTEKNEYKGMCSEKAYKKC</sequence>
<gene>
    <name evidence="1" type="ORF">NBO_2g0080</name>
</gene>